<evidence type="ECO:0000313" key="5">
    <source>
        <dbReference type="EMBL" id="AGS38891.1"/>
    </source>
</evidence>
<keyword evidence="2" id="KW-0802">TPR repeat</keyword>
<feature type="transmembrane region" description="Helical" evidence="4">
    <location>
        <begin position="115"/>
        <end position="136"/>
    </location>
</feature>
<reference evidence="6" key="2">
    <citation type="journal article" date="2016" name="Environ. Microbiol. Rep.">
        <title>Analysis of defence systems and a conjugative IncP-1 plasmid in the marine polyaromatic hydrocarbons-degrading bacterium Cycloclasticus sp. 78-ME.</title>
        <authorList>
            <person name="Yakimov M.M."/>
            <person name="Crisafi F."/>
            <person name="Messina E."/>
            <person name="Smedile F."/>
            <person name="Lopatina A."/>
            <person name="Denaro R."/>
            <person name="Pieper D.H."/>
            <person name="Golyshin P.N."/>
            <person name="Giuliano L."/>
        </authorList>
    </citation>
    <scope>NUCLEOTIDE SEQUENCE [LARGE SCALE GENOMIC DNA]</scope>
    <source>
        <strain evidence="6">78-ME</strain>
    </source>
</reference>
<dbReference type="EMBL" id="CP005996">
    <property type="protein sequence ID" value="AGS38891.1"/>
    <property type="molecule type" value="Genomic_DNA"/>
</dbReference>
<evidence type="ECO:0000256" key="3">
    <source>
        <dbReference type="SAM" id="MobiDB-lite"/>
    </source>
</evidence>
<dbReference type="eggNOG" id="COG0457">
    <property type="taxonomic scope" value="Bacteria"/>
</dbReference>
<dbReference type="RefSeq" id="WP_020932081.1">
    <property type="nucleotide sequence ID" value="NC_021917.1"/>
</dbReference>
<dbReference type="PANTHER" id="PTHR45586">
    <property type="entry name" value="TPR REPEAT-CONTAINING PROTEIN PA4667"/>
    <property type="match status" value="1"/>
</dbReference>
<evidence type="ECO:0000256" key="2">
    <source>
        <dbReference type="ARBA" id="ARBA00022803"/>
    </source>
</evidence>
<dbReference type="Pfam" id="PF13181">
    <property type="entry name" value="TPR_8"/>
    <property type="match status" value="1"/>
</dbReference>
<dbReference type="PANTHER" id="PTHR45586:SF1">
    <property type="entry name" value="LIPOPOLYSACCHARIDE ASSEMBLY PROTEIN B"/>
    <property type="match status" value="1"/>
</dbReference>
<protein>
    <submittedName>
        <fullName evidence="5">TPR repeat protein</fullName>
    </submittedName>
</protein>
<dbReference type="SMART" id="SM00028">
    <property type="entry name" value="TPR"/>
    <property type="match status" value="4"/>
</dbReference>
<keyword evidence="4" id="KW-0812">Transmembrane</keyword>
<dbReference type="InterPro" id="IPR051012">
    <property type="entry name" value="CellSynth/LPSAsmb/PSIAsmb"/>
</dbReference>
<keyword evidence="4" id="KW-0472">Membrane</keyword>
<dbReference type="AlphaFoldDB" id="S5T508"/>
<dbReference type="PATRIC" id="fig|1198232.3.peg.558"/>
<sequence>MSLLLDALKQAEKQKNAESTNGEDLPESEVDEIEFILDEPVEQELTSVPVNEIKVSEPKEIPSLVEKKIDVSIETPSNENKKIREDKTDGLPLDSSLNVFAVGNVPSSKGRNKKYTLIGLAVLVIVLLAASMWYLFENESTSDFSEQLIEGDPLINEREALEEVSNMQSTPTPPPLAGVTNKITTPVENIKKSSLALISEDEIAKPSASTGIKIKKRIISVGVFTQIDAAYKAMQLGKLAQAKSIYLKVLKSRPNQVDALLGLANIEVHEGSKQNAITLYEKVLAKEQTNVVAQLGLLQIYSNKAPLAKQQILEELSSKHPKNISVLKALGQSLSAQSKWAKAQEIYFKGYSLQPNSVFFTYNLAVSLDQLGKGSAASSYYEKAINLNKNASDPVDITAIENRLQELRGAK</sequence>
<reference evidence="5 6" key="1">
    <citation type="submission" date="2013-05" db="EMBL/GenBank/DDBJ databases">
        <title>Between feast and famine: a lifestyle of most important marine PAH-degrading bacterium Cycloclasticus sp. 7ME.</title>
        <authorList>
            <person name="Yakimov M.M."/>
            <person name="Messina E."/>
            <person name="Genovese M."/>
            <person name="Denaro R."/>
            <person name="Crisafi F."/>
            <person name="Russo D."/>
            <person name="Cappello S."/>
            <person name="Santisi S."/>
            <person name="Smedile F."/>
            <person name="Golyshina O.V."/>
            <person name="Tran H."/>
            <person name="Pieper D.H."/>
            <person name="Golyshin P.N."/>
            <person name="Giuliano L."/>
        </authorList>
    </citation>
    <scope>NUCLEOTIDE SEQUENCE [LARGE SCALE GENOMIC DNA]</scope>
    <source>
        <strain evidence="5 6">78-ME</strain>
    </source>
</reference>
<dbReference type="Gene3D" id="1.25.40.10">
    <property type="entry name" value="Tetratricopeptide repeat domain"/>
    <property type="match status" value="2"/>
</dbReference>
<keyword evidence="4" id="KW-1133">Transmembrane helix</keyword>
<dbReference type="InterPro" id="IPR011990">
    <property type="entry name" value="TPR-like_helical_dom_sf"/>
</dbReference>
<feature type="region of interest" description="Disordered" evidence="3">
    <location>
        <begin position="162"/>
        <end position="181"/>
    </location>
</feature>
<dbReference type="Pfam" id="PF13432">
    <property type="entry name" value="TPR_16"/>
    <property type="match status" value="1"/>
</dbReference>
<keyword evidence="1" id="KW-0677">Repeat</keyword>
<gene>
    <name evidence="5" type="ORF">CYCME_0550</name>
</gene>
<feature type="region of interest" description="Disordered" evidence="3">
    <location>
        <begin position="1"/>
        <end position="29"/>
    </location>
</feature>
<proteinExistence type="predicted"/>
<dbReference type="InterPro" id="IPR019734">
    <property type="entry name" value="TPR_rpt"/>
</dbReference>
<dbReference type="Proteomes" id="UP000015380">
    <property type="component" value="Chromosome"/>
</dbReference>
<organism evidence="5 6">
    <name type="scientific">Cycloclasticus zancles 78-ME</name>
    <dbReference type="NCBI Taxonomy" id="1198232"/>
    <lineage>
        <taxon>Bacteria</taxon>
        <taxon>Pseudomonadati</taxon>
        <taxon>Pseudomonadota</taxon>
        <taxon>Gammaproteobacteria</taxon>
        <taxon>Thiotrichales</taxon>
        <taxon>Piscirickettsiaceae</taxon>
        <taxon>Cycloclasticus</taxon>
    </lineage>
</organism>
<evidence type="ECO:0000313" key="6">
    <source>
        <dbReference type="Proteomes" id="UP000015380"/>
    </source>
</evidence>
<evidence type="ECO:0000256" key="4">
    <source>
        <dbReference type="SAM" id="Phobius"/>
    </source>
</evidence>
<name>S5T508_9GAMM</name>
<evidence type="ECO:0000256" key="1">
    <source>
        <dbReference type="ARBA" id="ARBA00022737"/>
    </source>
</evidence>
<dbReference type="SUPFAM" id="SSF48452">
    <property type="entry name" value="TPR-like"/>
    <property type="match status" value="1"/>
</dbReference>
<keyword evidence="6" id="KW-1185">Reference proteome</keyword>
<dbReference type="HOGENOM" id="CLU_040794_0_0_6"/>
<dbReference type="KEGG" id="cza:CYCME_0550"/>
<accession>S5T508</accession>